<gene>
    <name evidence="4" type="ORF">D5086_0000252200</name>
</gene>
<evidence type="ECO:0000256" key="2">
    <source>
        <dbReference type="ARBA" id="ARBA00022737"/>
    </source>
</evidence>
<dbReference type="Pfam" id="PF13041">
    <property type="entry name" value="PPR_2"/>
    <property type="match status" value="1"/>
</dbReference>
<dbReference type="InterPro" id="IPR002885">
    <property type="entry name" value="PPR_rpt"/>
</dbReference>
<dbReference type="NCBIfam" id="TIGR00756">
    <property type="entry name" value="PPR"/>
    <property type="match status" value="2"/>
</dbReference>
<feature type="repeat" description="PPR" evidence="3">
    <location>
        <begin position="44"/>
        <end position="78"/>
    </location>
</feature>
<dbReference type="EMBL" id="RCHU01000972">
    <property type="protein sequence ID" value="TKR84867.1"/>
    <property type="molecule type" value="Genomic_DNA"/>
</dbReference>
<sequence length="111" mass="12636">MKDEGFELDVVTCGVLINARCKVRRYDDAIELFLEMEARNCKPSPHIHCILINGLGAEKRVDMAIKVRDRMKAKGGLPEMLDVDIRPPAQLFSYLKQNLLDEGKKDIVAFF</sequence>
<dbReference type="AlphaFoldDB" id="A0A4U5NMI7"/>
<dbReference type="PROSITE" id="PS51375">
    <property type="entry name" value="PPR"/>
    <property type="match status" value="2"/>
</dbReference>
<evidence type="ECO:0000256" key="3">
    <source>
        <dbReference type="PROSITE-ProRule" id="PRU00708"/>
    </source>
</evidence>
<keyword evidence="2" id="KW-0677">Repeat</keyword>
<name>A0A4U5NMI7_POPAL</name>
<comment type="caution">
    <text evidence="4">The sequence shown here is derived from an EMBL/GenBank/DDBJ whole genome shotgun (WGS) entry which is preliminary data.</text>
</comment>
<dbReference type="PANTHER" id="PTHR47939">
    <property type="entry name" value="MEMBRANE-ASSOCIATED SALT-INDUCIBLE PROTEIN-LIKE"/>
    <property type="match status" value="1"/>
</dbReference>
<feature type="repeat" description="PPR" evidence="3">
    <location>
        <begin position="9"/>
        <end position="43"/>
    </location>
</feature>
<evidence type="ECO:0000313" key="4">
    <source>
        <dbReference type="EMBL" id="TKR84867.1"/>
    </source>
</evidence>
<evidence type="ECO:0008006" key="5">
    <source>
        <dbReference type="Google" id="ProtNLM"/>
    </source>
</evidence>
<comment type="similarity">
    <text evidence="1">Belongs to the PPR family. P subfamily.</text>
</comment>
<organism evidence="4">
    <name type="scientific">Populus alba</name>
    <name type="common">White poplar</name>
    <dbReference type="NCBI Taxonomy" id="43335"/>
    <lineage>
        <taxon>Eukaryota</taxon>
        <taxon>Viridiplantae</taxon>
        <taxon>Streptophyta</taxon>
        <taxon>Embryophyta</taxon>
        <taxon>Tracheophyta</taxon>
        <taxon>Spermatophyta</taxon>
        <taxon>Magnoliopsida</taxon>
        <taxon>eudicotyledons</taxon>
        <taxon>Gunneridae</taxon>
        <taxon>Pentapetalae</taxon>
        <taxon>rosids</taxon>
        <taxon>fabids</taxon>
        <taxon>Malpighiales</taxon>
        <taxon>Salicaceae</taxon>
        <taxon>Saliceae</taxon>
        <taxon>Populus</taxon>
    </lineage>
</organism>
<dbReference type="InterPro" id="IPR050667">
    <property type="entry name" value="PPR-containing_protein"/>
</dbReference>
<dbReference type="InterPro" id="IPR011990">
    <property type="entry name" value="TPR-like_helical_dom_sf"/>
</dbReference>
<reference evidence="4" key="1">
    <citation type="submission" date="2018-10" db="EMBL/GenBank/DDBJ databases">
        <title>Population genomic analysis revealed the cold adaptation of white poplar.</title>
        <authorList>
            <person name="Liu Y.-J."/>
        </authorList>
    </citation>
    <scope>NUCLEOTIDE SEQUENCE [LARGE SCALE GENOMIC DNA]</scope>
    <source>
        <strain evidence="4">PAL-ZL1</strain>
    </source>
</reference>
<accession>A0A4U5NMI7</accession>
<dbReference type="STRING" id="43335.A0A4U5NMI7"/>
<protein>
    <recommendedName>
        <fullName evidence="5">Pentatricopeptide repeat-containing protein</fullName>
    </recommendedName>
</protein>
<dbReference type="PANTHER" id="PTHR47939:SF1">
    <property type="entry name" value="OS04G0684500 PROTEIN"/>
    <property type="match status" value="1"/>
</dbReference>
<proteinExistence type="inferred from homology"/>
<evidence type="ECO:0000256" key="1">
    <source>
        <dbReference type="ARBA" id="ARBA00007626"/>
    </source>
</evidence>
<dbReference type="Gene3D" id="1.25.40.10">
    <property type="entry name" value="Tetratricopeptide repeat domain"/>
    <property type="match status" value="1"/>
</dbReference>